<evidence type="ECO:0000313" key="7">
    <source>
        <dbReference type="Proteomes" id="UP000717585"/>
    </source>
</evidence>
<accession>A0A8J6E0K3</accession>
<dbReference type="OrthoDB" id="17458at2759"/>
<keyword evidence="4" id="KW-0862">Zinc</keyword>
<dbReference type="EMBL" id="JAHDYR010000038">
    <property type="protein sequence ID" value="KAG9392348.1"/>
    <property type="molecule type" value="Genomic_DNA"/>
</dbReference>
<evidence type="ECO:0000256" key="1">
    <source>
        <dbReference type="ARBA" id="ARBA00001947"/>
    </source>
</evidence>
<keyword evidence="3 6" id="KW-0378">Hydrolase</keyword>
<keyword evidence="2" id="KW-0479">Metal-binding</keyword>
<dbReference type="SMART" id="SM00849">
    <property type="entry name" value="Lactamase_B"/>
    <property type="match status" value="1"/>
</dbReference>
<dbReference type="PANTHER" id="PTHR46233:SF3">
    <property type="entry name" value="HYDROXYACYLGLUTATHIONE HYDROLASE GLOC"/>
    <property type="match status" value="1"/>
</dbReference>
<dbReference type="Proteomes" id="UP000717585">
    <property type="component" value="Unassembled WGS sequence"/>
</dbReference>
<dbReference type="AlphaFoldDB" id="A0A8J6E0K3"/>
<dbReference type="SUPFAM" id="SSF56281">
    <property type="entry name" value="Metallo-hydrolase/oxidoreductase"/>
    <property type="match status" value="1"/>
</dbReference>
<organism evidence="6 7">
    <name type="scientific">Carpediemonas membranifera</name>
    <dbReference type="NCBI Taxonomy" id="201153"/>
    <lineage>
        <taxon>Eukaryota</taxon>
        <taxon>Metamonada</taxon>
        <taxon>Carpediemonas-like organisms</taxon>
        <taxon>Carpediemonas</taxon>
    </lineage>
</organism>
<dbReference type="InterPro" id="IPR051453">
    <property type="entry name" value="MBL_Glyoxalase_II"/>
</dbReference>
<evidence type="ECO:0000259" key="5">
    <source>
        <dbReference type="SMART" id="SM00849"/>
    </source>
</evidence>
<keyword evidence="7" id="KW-1185">Reference proteome</keyword>
<protein>
    <submittedName>
        <fullName evidence="6">Metal-dependent hydrolase</fullName>
    </submittedName>
</protein>
<proteinExistence type="predicted"/>
<comment type="caution">
    <text evidence="6">The sequence shown here is derived from an EMBL/GenBank/DDBJ whole genome shotgun (WGS) entry which is preliminary data.</text>
</comment>
<evidence type="ECO:0000313" key="6">
    <source>
        <dbReference type="EMBL" id="KAG9392348.1"/>
    </source>
</evidence>
<comment type="cofactor">
    <cofactor evidence="1">
        <name>Zn(2+)</name>
        <dbReference type="ChEBI" id="CHEBI:29105"/>
    </cofactor>
</comment>
<dbReference type="Gene3D" id="3.60.15.10">
    <property type="entry name" value="Ribonuclease Z/Hydroxyacylglutathione hydrolase-like"/>
    <property type="match status" value="1"/>
</dbReference>
<dbReference type="InterPro" id="IPR001279">
    <property type="entry name" value="Metallo-B-lactamas"/>
</dbReference>
<reference evidence="6" key="1">
    <citation type="submission" date="2021-05" db="EMBL/GenBank/DDBJ databases">
        <title>A free-living protist that lacks canonical eukaryotic 1 DNA replication and segregation systems.</title>
        <authorList>
            <person name="Salas-Leiva D.E."/>
            <person name="Tromer E.C."/>
            <person name="Curtis B.A."/>
            <person name="Jerlstrom-Hultqvist J."/>
            <person name="Kolisko M."/>
            <person name="Yi Z."/>
            <person name="Salas-Leiva J.S."/>
            <person name="Gallot-Lavallee L."/>
            <person name="Kops G.J.P.L."/>
            <person name="Archibald J.M."/>
            <person name="Simpson A.G.B."/>
            <person name="Roger A.J."/>
        </authorList>
    </citation>
    <scope>NUCLEOTIDE SEQUENCE</scope>
    <source>
        <strain evidence="6">BICM</strain>
    </source>
</reference>
<name>A0A8J6E0K3_9EUKA</name>
<dbReference type="GO" id="GO:0046872">
    <property type="term" value="F:metal ion binding"/>
    <property type="evidence" value="ECO:0007669"/>
    <property type="project" value="UniProtKB-KW"/>
</dbReference>
<evidence type="ECO:0000256" key="3">
    <source>
        <dbReference type="ARBA" id="ARBA00022801"/>
    </source>
</evidence>
<evidence type="ECO:0000256" key="4">
    <source>
        <dbReference type="ARBA" id="ARBA00022833"/>
    </source>
</evidence>
<dbReference type="InterPro" id="IPR036866">
    <property type="entry name" value="RibonucZ/Hydroxyglut_hydro"/>
</dbReference>
<evidence type="ECO:0000256" key="2">
    <source>
        <dbReference type="ARBA" id="ARBA00022723"/>
    </source>
</evidence>
<dbReference type="Pfam" id="PF00753">
    <property type="entry name" value="Lactamase_B"/>
    <property type="match status" value="1"/>
</dbReference>
<dbReference type="GO" id="GO:0016787">
    <property type="term" value="F:hydrolase activity"/>
    <property type="evidence" value="ECO:0007669"/>
    <property type="project" value="UniProtKB-KW"/>
</dbReference>
<feature type="domain" description="Metallo-beta-lactamase" evidence="5">
    <location>
        <begin position="15"/>
        <end position="224"/>
    </location>
</feature>
<sequence length="246" mass="27050">MAKVAIPFEKKSIGGTNVFLVANEERSRYILVDVGLASDHKKVLKFLKDSGVSYDQIEVIFLTHRHSDHVQGTAKLLAKFEEAGVKPLVIAHSDEVPFIRDGVLEFPRSLTAITAVQAAMFNALKDTWMGKKMMGIPPIPQIQAWSGDADQLRAMGYPVKILHTPGHTSGGLSLMVEDHVITGDVSFNLPFAPLKPLFGDDEAVLRENWVTFAKEGAAILHPSHGNGICMKKLRAKFPGMAWPEQQ</sequence>
<dbReference type="PANTHER" id="PTHR46233">
    <property type="entry name" value="HYDROXYACYLGLUTATHIONE HYDROLASE GLOC"/>
    <property type="match status" value="1"/>
</dbReference>
<gene>
    <name evidence="6" type="ORF">J8273_5338</name>
</gene>